<dbReference type="InterPro" id="IPR011324">
    <property type="entry name" value="Cytotoxic_necrot_fac-like_cat"/>
</dbReference>
<dbReference type="AlphaFoldDB" id="A0A125MFR8"/>
<dbReference type="PANTHER" id="PTHR30616:SF2">
    <property type="entry name" value="PURINE NUCLEOSIDE PHOSPHORYLASE LACC1"/>
    <property type="match status" value="1"/>
</dbReference>
<dbReference type="EMBL" id="LRGC01000007">
    <property type="protein sequence ID" value="KWR54942.1"/>
    <property type="molecule type" value="Genomic_DNA"/>
</dbReference>
<dbReference type="RefSeq" id="WP_060385954.1">
    <property type="nucleotide sequence ID" value="NZ_CP081913.1"/>
</dbReference>
<evidence type="ECO:0000313" key="12">
    <source>
        <dbReference type="EMBL" id="KWR54942.1"/>
    </source>
</evidence>
<protein>
    <recommendedName>
        <fullName evidence="10">Purine nucleoside phosphorylase</fullName>
    </recommendedName>
</protein>
<dbReference type="SUPFAM" id="SSF64438">
    <property type="entry name" value="CNF1/YfiH-like putative cysteine hydrolases"/>
    <property type="match status" value="1"/>
</dbReference>
<dbReference type="Pfam" id="PF02578">
    <property type="entry name" value="Cu-oxidase_4"/>
    <property type="match status" value="1"/>
</dbReference>
<evidence type="ECO:0000313" key="13">
    <source>
        <dbReference type="Proteomes" id="UP000056419"/>
    </source>
</evidence>
<sequence length="277" mass="31045">MIPLTKDKRMLGYEVLAPYPDISCFVTTRHGGCSTGSYASFNCTPYTGDNADCVRKNRELLCTALPVRPQELIIPFQTHGTDSLIIDDTYLNATHSERQAMLQGIDALITRMPGCCICISTADCIPVLLYDRQRRIVAAVHAGWRGTVNRILAKTLHRMQSAYGTEGTDIIACIGPGISLDSFEVGDEVYEAFRTENFPMEYISVWKPETHKYHIDLWAANRLQLSDFGVPSRQIENAGICTYRQHEDFFSARRLGIKSGRILSGIMLNGQEKGERK</sequence>
<accession>A0A125MFR8</accession>
<comment type="catalytic activity">
    <reaction evidence="9">
        <text>S-methyl-5'-thioadenosine + phosphate = 5-(methylsulfanyl)-alpha-D-ribose 1-phosphate + adenine</text>
        <dbReference type="Rhea" id="RHEA:11852"/>
        <dbReference type="ChEBI" id="CHEBI:16708"/>
        <dbReference type="ChEBI" id="CHEBI:17509"/>
        <dbReference type="ChEBI" id="CHEBI:43474"/>
        <dbReference type="ChEBI" id="CHEBI:58533"/>
        <dbReference type="EC" id="2.4.2.28"/>
    </reaction>
    <physiologicalReaction direction="left-to-right" evidence="9">
        <dbReference type="Rhea" id="RHEA:11853"/>
    </physiologicalReaction>
</comment>
<reference evidence="11 14" key="3">
    <citation type="journal article" date="2019" name="Nat. Med.">
        <title>A library of human gut bacterial isolates paired with longitudinal multiomics data enables mechanistic microbiome research.</title>
        <authorList>
            <person name="Poyet M."/>
            <person name="Groussin M."/>
            <person name="Gibbons S.M."/>
            <person name="Avila-Pacheco J."/>
            <person name="Jiang X."/>
            <person name="Kearney S.M."/>
            <person name="Perrotta A.R."/>
            <person name="Berdy B."/>
            <person name="Zhao S."/>
            <person name="Lieberman T.D."/>
            <person name="Swanson P.K."/>
            <person name="Smith M."/>
            <person name="Roesemann S."/>
            <person name="Alexander J.E."/>
            <person name="Rich S.A."/>
            <person name="Livny J."/>
            <person name="Vlamakis H."/>
            <person name="Clish C."/>
            <person name="Bullock K."/>
            <person name="Deik A."/>
            <person name="Scott J."/>
            <person name="Pierce K.A."/>
            <person name="Xavier R.J."/>
            <person name="Alm E.J."/>
        </authorList>
    </citation>
    <scope>NUCLEOTIDE SEQUENCE [LARGE SCALE GENOMIC DNA]</scope>
    <source>
        <strain evidence="11 14">BIOML-A6</strain>
    </source>
</reference>
<keyword evidence="3" id="KW-0808">Transferase</keyword>
<evidence type="ECO:0000256" key="3">
    <source>
        <dbReference type="ARBA" id="ARBA00022679"/>
    </source>
</evidence>
<keyword evidence="5" id="KW-0378">Hydrolase</keyword>
<comment type="catalytic activity">
    <reaction evidence="1">
        <text>inosine + phosphate = alpha-D-ribose 1-phosphate + hypoxanthine</text>
        <dbReference type="Rhea" id="RHEA:27646"/>
        <dbReference type="ChEBI" id="CHEBI:17368"/>
        <dbReference type="ChEBI" id="CHEBI:17596"/>
        <dbReference type="ChEBI" id="CHEBI:43474"/>
        <dbReference type="ChEBI" id="CHEBI:57720"/>
        <dbReference type="EC" id="2.4.2.1"/>
    </reaction>
    <physiologicalReaction direction="left-to-right" evidence="1">
        <dbReference type="Rhea" id="RHEA:27647"/>
    </physiologicalReaction>
</comment>
<evidence type="ECO:0000256" key="8">
    <source>
        <dbReference type="ARBA" id="ARBA00048968"/>
    </source>
</evidence>
<evidence type="ECO:0000256" key="7">
    <source>
        <dbReference type="ARBA" id="ARBA00047989"/>
    </source>
</evidence>
<dbReference type="GO" id="GO:0017061">
    <property type="term" value="F:S-methyl-5-thioadenosine phosphorylase activity"/>
    <property type="evidence" value="ECO:0007669"/>
    <property type="project" value="UniProtKB-EC"/>
</dbReference>
<evidence type="ECO:0000256" key="10">
    <source>
        <dbReference type="RuleBase" id="RU361274"/>
    </source>
</evidence>
<evidence type="ECO:0000256" key="2">
    <source>
        <dbReference type="ARBA" id="ARBA00007353"/>
    </source>
</evidence>
<evidence type="ECO:0000256" key="9">
    <source>
        <dbReference type="ARBA" id="ARBA00049893"/>
    </source>
</evidence>
<dbReference type="GO" id="GO:0016787">
    <property type="term" value="F:hydrolase activity"/>
    <property type="evidence" value="ECO:0007669"/>
    <property type="project" value="UniProtKB-KW"/>
</dbReference>
<comment type="catalytic activity">
    <reaction evidence="7">
        <text>adenosine + H2O + H(+) = inosine + NH4(+)</text>
        <dbReference type="Rhea" id="RHEA:24408"/>
        <dbReference type="ChEBI" id="CHEBI:15377"/>
        <dbReference type="ChEBI" id="CHEBI:15378"/>
        <dbReference type="ChEBI" id="CHEBI:16335"/>
        <dbReference type="ChEBI" id="CHEBI:17596"/>
        <dbReference type="ChEBI" id="CHEBI:28938"/>
        <dbReference type="EC" id="3.5.4.4"/>
    </reaction>
    <physiologicalReaction direction="left-to-right" evidence="7">
        <dbReference type="Rhea" id="RHEA:24409"/>
    </physiologicalReaction>
</comment>
<organism evidence="12 13">
    <name type="scientific">Bacteroides stercoris</name>
    <dbReference type="NCBI Taxonomy" id="46506"/>
    <lineage>
        <taxon>Bacteria</taxon>
        <taxon>Pseudomonadati</taxon>
        <taxon>Bacteroidota</taxon>
        <taxon>Bacteroidia</taxon>
        <taxon>Bacteroidales</taxon>
        <taxon>Bacteroidaceae</taxon>
        <taxon>Bacteroides</taxon>
    </lineage>
</organism>
<evidence type="ECO:0000313" key="11">
    <source>
        <dbReference type="EMBL" id="KAB5312336.1"/>
    </source>
</evidence>
<dbReference type="GO" id="GO:0005507">
    <property type="term" value="F:copper ion binding"/>
    <property type="evidence" value="ECO:0007669"/>
    <property type="project" value="TreeGrafter"/>
</dbReference>
<gene>
    <name evidence="12" type="primary">yfiH</name>
    <name evidence="11" type="synonym">pgeF</name>
    <name evidence="12" type="ORF">AA415_01971</name>
    <name evidence="11" type="ORF">F9958_13035</name>
</gene>
<comment type="caution">
    <text evidence="12">The sequence shown here is derived from an EMBL/GenBank/DDBJ whole genome shotgun (WGS) entry which is preliminary data.</text>
</comment>
<reference evidence="12" key="2">
    <citation type="submission" date="2016-01" db="EMBL/GenBank/DDBJ databases">
        <authorList>
            <person name="McClelland M."/>
            <person name="Jain A."/>
            <person name="Saraogi P."/>
            <person name="Mendelson R."/>
            <person name="Westerman R."/>
            <person name="SanMiguel P."/>
            <person name="Csonka L."/>
        </authorList>
    </citation>
    <scope>NUCLEOTIDE SEQUENCE</scope>
    <source>
        <strain evidence="12">CL09T03C01</strain>
    </source>
</reference>
<evidence type="ECO:0000256" key="4">
    <source>
        <dbReference type="ARBA" id="ARBA00022723"/>
    </source>
</evidence>
<dbReference type="PANTHER" id="PTHR30616">
    <property type="entry name" value="UNCHARACTERIZED PROTEIN YFIH"/>
    <property type="match status" value="1"/>
</dbReference>
<evidence type="ECO:0000313" key="14">
    <source>
        <dbReference type="Proteomes" id="UP000467334"/>
    </source>
</evidence>
<dbReference type="Proteomes" id="UP000467334">
    <property type="component" value="Unassembled WGS sequence"/>
</dbReference>
<keyword evidence="13" id="KW-1185">Reference proteome</keyword>
<dbReference type="InterPro" id="IPR003730">
    <property type="entry name" value="Cu_polyphenol_OxRdtase"/>
</dbReference>
<keyword evidence="4" id="KW-0479">Metal-binding</keyword>
<proteinExistence type="inferred from homology"/>
<evidence type="ECO:0000256" key="6">
    <source>
        <dbReference type="ARBA" id="ARBA00022833"/>
    </source>
</evidence>
<dbReference type="NCBIfam" id="TIGR00726">
    <property type="entry name" value="peptidoglycan editing factor PgeF"/>
    <property type="match status" value="1"/>
</dbReference>
<dbReference type="InterPro" id="IPR038371">
    <property type="entry name" value="Cu_polyphenol_OxRdtase_sf"/>
</dbReference>
<keyword evidence="6" id="KW-0862">Zinc</keyword>
<comment type="similarity">
    <text evidence="2 10">Belongs to the purine nucleoside phosphorylase YfiH/LACC1 family.</text>
</comment>
<evidence type="ECO:0000256" key="5">
    <source>
        <dbReference type="ARBA" id="ARBA00022801"/>
    </source>
</evidence>
<reference evidence="12 13" key="1">
    <citation type="journal article" date="2016" name="BMC Genomics">
        <title>Type VI secretion systems of human gut Bacteroidales segregate into three genetic architectures, two of which are contained on mobile genetic elements.</title>
        <authorList>
            <person name="Coyne M.J."/>
            <person name="Roelofs K.G."/>
            <person name="Comstock L.E."/>
        </authorList>
    </citation>
    <scope>NUCLEOTIDE SEQUENCE [LARGE SCALE GENOMIC DNA]</scope>
    <source>
        <strain evidence="12 13">CL09T03C01</strain>
    </source>
</reference>
<dbReference type="STRING" id="46506.AA415_01971"/>
<dbReference type="Gene3D" id="3.60.140.10">
    <property type="entry name" value="CNF1/YfiH-like putative cysteine hydrolases"/>
    <property type="match status" value="1"/>
</dbReference>
<dbReference type="PATRIC" id="fig|46506.5.peg.2101"/>
<dbReference type="Proteomes" id="UP000056419">
    <property type="component" value="Unassembled WGS sequence"/>
</dbReference>
<name>A0A125MFR8_BACSE</name>
<dbReference type="EMBL" id="WCLE01000030">
    <property type="protein sequence ID" value="KAB5312336.1"/>
    <property type="molecule type" value="Genomic_DNA"/>
</dbReference>
<dbReference type="CDD" id="cd16833">
    <property type="entry name" value="YfiH"/>
    <property type="match status" value="1"/>
</dbReference>
<evidence type="ECO:0000256" key="1">
    <source>
        <dbReference type="ARBA" id="ARBA00000553"/>
    </source>
</evidence>
<comment type="catalytic activity">
    <reaction evidence="8">
        <text>adenosine + phosphate = alpha-D-ribose 1-phosphate + adenine</text>
        <dbReference type="Rhea" id="RHEA:27642"/>
        <dbReference type="ChEBI" id="CHEBI:16335"/>
        <dbReference type="ChEBI" id="CHEBI:16708"/>
        <dbReference type="ChEBI" id="CHEBI:43474"/>
        <dbReference type="ChEBI" id="CHEBI:57720"/>
        <dbReference type="EC" id="2.4.2.1"/>
    </reaction>
    <physiologicalReaction direction="left-to-right" evidence="8">
        <dbReference type="Rhea" id="RHEA:27643"/>
    </physiologicalReaction>
</comment>